<evidence type="ECO:0000313" key="3">
    <source>
        <dbReference type="Proteomes" id="UP000245764"/>
    </source>
</evidence>
<dbReference type="Proteomes" id="UP000245764">
    <property type="component" value="Chromosome 1"/>
</dbReference>
<reference evidence="3" key="1">
    <citation type="submission" date="2017-05" db="EMBL/GenBank/DDBJ databases">
        <authorList>
            <person name="Song R."/>
            <person name="Chenine A.L."/>
            <person name="Ruprecht R.M."/>
        </authorList>
    </citation>
    <scope>NUCLEOTIDE SEQUENCE [LARGE SCALE GENOMIC DNA]</scope>
</reference>
<protein>
    <submittedName>
        <fullName evidence="2">Uncharacterized protein</fullName>
    </submittedName>
</protein>
<organism evidence="2 3">
    <name type="scientific">Zymoseptoria tritici ST99CH_1E4</name>
    <dbReference type="NCBI Taxonomy" id="1276532"/>
    <lineage>
        <taxon>Eukaryota</taxon>
        <taxon>Fungi</taxon>
        <taxon>Dikarya</taxon>
        <taxon>Ascomycota</taxon>
        <taxon>Pezizomycotina</taxon>
        <taxon>Dothideomycetes</taxon>
        <taxon>Dothideomycetidae</taxon>
        <taxon>Mycosphaerellales</taxon>
        <taxon>Mycosphaerellaceae</taxon>
        <taxon>Zymoseptoria</taxon>
    </lineage>
</organism>
<accession>A0A2H1FLK5</accession>
<dbReference type="AlphaFoldDB" id="A0A2H1FLK5"/>
<dbReference type="EMBL" id="LT854253">
    <property type="protein sequence ID" value="SMR42205.1"/>
    <property type="molecule type" value="Genomic_DNA"/>
</dbReference>
<evidence type="ECO:0000256" key="1">
    <source>
        <dbReference type="SAM" id="MobiDB-lite"/>
    </source>
</evidence>
<sequence>MEEDAVVQPGCGASSSTTLPTASTHLPIRSPSSPPSTAEILIITIDRLASSRASLSRTASSLLCVESESVQRGRPSASHPVQQLASLRFVEPSRIFHGPPGFCPIVVEALARSLLASKALLDDREQSGAYETRTFTPSPVLVHHCNLILKAPFGDLSITPSLNQNWSRLLFKTVHSFRSNNQLITIITTNNIPPGTTLF</sequence>
<proteinExistence type="predicted"/>
<evidence type="ECO:0000313" key="2">
    <source>
        <dbReference type="EMBL" id="SMR42205.1"/>
    </source>
</evidence>
<gene>
    <name evidence="2" type="ORF">ZT1E4_G983</name>
</gene>
<name>A0A2H1FLK5_ZYMTR</name>
<feature type="region of interest" description="Disordered" evidence="1">
    <location>
        <begin position="1"/>
        <end position="35"/>
    </location>
</feature>
<feature type="compositionally biased region" description="Low complexity" evidence="1">
    <location>
        <begin position="13"/>
        <end position="27"/>
    </location>
</feature>